<evidence type="ECO:0000256" key="5">
    <source>
        <dbReference type="ARBA" id="ARBA00004074"/>
    </source>
</evidence>
<keyword evidence="12" id="KW-0460">Magnesium</keyword>
<dbReference type="PANTHER" id="PTHR11845:SF13">
    <property type="entry name" value="5'-DEOXYNUCLEOTIDASE HDDC2"/>
    <property type="match status" value="1"/>
</dbReference>
<evidence type="ECO:0000256" key="11">
    <source>
        <dbReference type="ARBA" id="ARBA00022801"/>
    </source>
</evidence>
<dbReference type="FunFam" id="1.10.3210.10:FF:000011">
    <property type="entry name" value="HD domain-containing protein 2"/>
    <property type="match status" value="1"/>
</dbReference>
<comment type="cofactor">
    <cofactor evidence="3">
        <name>Co(2+)</name>
        <dbReference type="ChEBI" id="CHEBI:48828"/>
    </cofactor>
</comment>
<gene>
    <name evidence="15" type="ORF">OXX778_LOCUS20186</name>
</gene>
<evidence type="ECO:0000256" key="7">
    <source>
        <dbReference type="ARBA" id="ARBA00011738"/>
    </source>
</evidence>
<dbReference type="GO" id="GO:0005737">
    <property type="term" value="C:cytoplasm"/>
    <property type="evidence" value="ECO:0007669"/>
    <property type="project" value="TreeGrafter"/>
</dbReference>
<evidence type="ECO:0000256" key="13">
    <source>
        <dbReference type="ARBA" id="ARBA00032735"/>
    </source>
</evidence>
<dbReference type="GO" id="GO:0002953">
    <property type="term" value="F:5'-deoxynucleotidase activity"/>
    <property type="evidence" value="ECO:0007669"/>
    <property type="project" value="UniProtKB-EC"/>
</dbReference>
<keyword evidence="10" id="KW-0479">Metal-binding</keyword>
<comment type="cofactor">
    <cofactor evidence="2">
        <name>Mn(2+)</name>
        <dbReference type="ChEBI" id="CHEBI:29035"/>
    </cofactor>
</comment>
<dbReference type="Proteomes" id="UP000663879">
    <property type="component" value="Unassembled WGS sequence"/>
</dbReference>
<keyword evidence="11" id="KW-0378">Hydrolase</keyword>
<evidence type="ECO:0000256" key="3">
    <source>
        <dbReference type="ARBA" id="ARBA00001941"/>
    </source>
</evidence>
<dbReference type="InterPro" id="IPR006674">
    <property type="entry name" value="HD_domain"/>
</dbReference>
<dbReference type="EMBL" id="CAJNOC010006570">
    <property type="protein sequence ID" value="CAF1080854.1"/>
    <property type="molecule type" value="Genomic_DNA"/>
</dbReference>
<feature type="non-terminal residue" evidence="15">
    <location>
        <position position="151"/>
    </location>
</feature>
<comment type="similarity">
    <text evidence="6">Belongs to the HDDC2 family.</text>
</comment>
<evidence type="ECO:0000256" key="1">
    <source>
        <dbReference type="ARBA" id="ARBA00001638"/>
    </source>
</evidence>
<dbReference type="EC" id="3.1.3.89" evidence="8"/>
<evidence type="ECO:0000259" key="14">
    <source>
        <dbReference type="Pfam" id="PF13023"/>
    </source>
</evidence>
<dbReference type="SUPFAM" id="SSF109604">
    <property type="entry name" value="HD-domain/PDEase-like"/>
    <property type="match status" value="1"/>
</dbReference>
<comment type="caution">
    <text evidence="15">The sequence shown here is derived from an EMBL/GenBank/DDBJ whole genome shotgun (WGS) entry which is preliminary data.</text>
</comment>
<feature type="domain" description="HD" evidence="14">
    <location>
        <begin position="13"/>
        <end position="148"/>
    </location>
</feature>
<reference evidence="15" key="1">
    <citation type="submission" date="2021-02" db="EMBL/GenBank/DDBJ databases">
        <authorList>
            <person name="Nowell W R."/>
        </authorList>
    </citation>
    <scope>NUCLEOTIDE SEQUENCE</scope>
    <source>
        <strain evidence="15">Ploen Becks lab</strain>
    </source>
</reference>
<evidence type="ECO:0000256" key="12">
    <source>
        <dbReference type="ARBA" id="ARBA00022842"/>
    </source>
</evidence>
<sequence length="151" mass="17570">MEPSGYLNFLLHVGQAKRTYRSGWILRGIKEPESIADHMYRMSMMAFLAPENLDRSKCIEMCLVHDLAESIVGDLTPQDNVSKQEKATLEKEAFQKLSDFIKDNPNSSHFKKLIEEYSSHLTPEAKYVKNLDLFDMYLQAYEYEQLNNIKL</sequence>
<comment type="cofactor">
    <cofactor evidence="4">
        <name>Mg(2+)</name>
        <dbReference type="ChEBI" id="CHEBI:18420"/>
    </cofactor>
</comment>
<keyword evidence="16" id="KW-1185">Reference proteome</keyword>
<dbReference type="Pfam" id="PF13023">
    <property type="entry name" value="HD_3"/>
    <property type="match status" value="1"/>
</dbReference>
<proteinExistence type="inferred from homology"/>
<dbReference type="PANTHER" id="PTHR11845">
    <property type="entry name" value="5'-DEOXYNUCLEOTIDASE HDDC2"/>
    <property type="match status" value="1"/>
</dbReference>
<protein>
    <recommendedName>
        <fullName evidence="9">5'-deoxynucleotidase HDDC2</fullName>
        <ecNumber evidence="8">3.1.3.89</ecNumber>
    </recommendedName>
    <alternativeName>
        <fullName evidence="13">HD domain-containing protein 2</fullName>
    </alternativeName>
</protein>
<evidence type="ECO:0000256" key="2">
    <source>
        <dbReference type="ARBA" id="ARBA00001936"/>
    </source>
</evidence>
<dbReference type="Gene3D" id="1.10.3210.10">
    <property type="entry name" value="Hypothetical protein af1432"/>
    <property type="match status" value="1"/>
</dbReference>
<dbReference type="InterPro" id="IPR039356">
    <property type="entry name" value="YfbR/HDDC2"/>
</dbReference>
<evidence type="ECO:0000256" key="4">
    <source>
        <dbReference type="ARBA" id="ARBA00001946"/>
    </source>
</evidence>
<evidence type="ECO:0000256" key="8">
    <source>
        <dbReference type="ARBA" id="ARBA00012964"/>
    </source>
</evidence>
<evidence type="ECO:0000256" key="6">
    <source>
        <dbReference type="ARBA" id="ARBA00009999"/>
    </source>
</evidence>
<dbReference type="OrthoDB" id="10254258at2759"/>
<dbReference type="AlphaFoldDB" id="A0A814MNS9"/>
<dbReference type="GO" id="GO:0009159">
    <property type="term" value="P:deoxyribonucleoside monophosphate catabolic process"/>
    <property type="evidence" value="ECO:0007669"/>
    <property type="project" value="UniProtKB-ARBA"/>
</dbReference>
<evidence type="ECO:0000256" key="10">
    <source>
        <dbReference type="ARBA" id="ARBA00022723"/>
    </source>
</evidence>
<comment type="subunit">
    <text evidence="7">Homodimer.</text>
</comment>
<comment type="function">
    <text evidence="5">Catalyzes the dephosphorylation of the nucleoside 5'-monophosphates deoxyadenosine monophosphate (dAMP), deoxycytidine monophosphate (dCMP), deoxyguanosine monophosphate (dGMP) and deoxythymidine monophosphate (dTMP).</text>
</comment>
<dbReference type="GO" id="GO:0046872">
    <property type="term" value="F:metal ion binding"/>
    <property type="evidence" value="ECO:0007669"/>
    <property type="project" value="UniProtKB-KW"/>
</dbReference>
<evidence type="ECO:0000313" key="16">
    <source>
        <dbReference type="Proteomes" id="UP000663879"/>
    </source>
</evidence>
<evidence type="ECO:0000313" key="15">
    <source>
        <dbReference type="EMBL" id="CAF1080854.1"/>
    </source>
</evidence>
<evidence type="ECO:0000256" key="9">
    <source>
        <dbReference type="ARBA" id="ARBA00015933"/>
    </source>
</evidence>
<organism evidence="15 16">
    <name type="scientific">Brachionus calyciflorus</name>
    <dbReference type="NCBI Taxonomy" id="104777"/>
    <lineage>
        <taxon>Eukaryota</taxon>
        <taxon>Metazoa</taxon>
        <taxon>Spiralia</taxon>
        <taxon>Gnathifera</taxon>
        <taxon>Rotifera</taxon>
        <taxon>Eurotatoria</taxon>
        <taxon>Monogononta</taxon>
        <taxon>Pseudotrocha</taxon>
        <taxon>Ploima</taxon>
        <taxon>Brachionidae</taxon>
        <taxon>Brachionus</taxon>
    </lineage>
</organism>
<accession>A0A814MNS9</accession>
<comment type="catalytic activity">
    <reaction evidence="1">
        <text>a 2'-deoxyribonucleoside 5'-phosphate + H2O = a 2'-deoxyribonucleoside + phosphate</text>
        <dbReference type="Rhea" id="RHEA:36167"/>
        <dbReference type="ChEBI" id="CHEBI:15377"/>
        <dbReference type="ChEBI" id="CHEBI:18274"/>
        <dbReference type="ChEBI" id="CHEBI:43474"/>
        <dbReference type="ChEBI" id="CHEBI:65317"/>
        <dbReference type="EC" id="3.1.3.89"/>
    </reaction>
</comment>
<name>A0A814MNS9_9BILA</name>